<dbReference type="InterPro" id="IPR036034">
    <property type="entry name" value="PDZ_sf"/>
</dbReference>
<evidence type="ECO:0000256" key="1">
    <source>
        <dbReference type="SAM" id="Coils"/>
    </source>
</evidence>
<dbReference type="GO" id="GO:0023051">
    <property type="term" value="P:regulation of signaling"/>
    <property type="evidence" value="ECO:0007669"/>
    <property type="project" value="InterPro"/>
</dbReference>
<feature type="domain" description="PDZ" evidence="3">
    <location>
        <begin position="487"/>
        <end position="566"/>
    </location>
</feature>
<dbReference type="InterPro" id="IPR031865">
    <property type="entry name" value="DUF4757"/>
</dbReference>
<dbReference type="SMART" id="SM00228">
    <property type="entry name" value="PDZ"/>
    <property type="match status" value="1"/>
</dbReference>
<organism evidence="4 5">
    <name type="scientific">Scleropages formosus</name>
    <name type="common">Asian bonytongue</name>
    <name type="synonym">Osteoglossum formosum</name>
    <dbReference type="NCBI Taxonomy" id="113540"/>
    <lineage>
        <taxon>Eukaryota</taxon>
        <taxon>Metazoa</taxon>
        <taxon>Chordata</taxon>
        <taxon>Craniata</taxon>
        <taxon>Vertebrata</taxon>
        <taxon>Euteleostomi</taxon>
        <taxon>Actinopterygii</taxon>
        <taxon>Neopterygii</taxon>
        <taxon>Teleostei</taxon>
        <taxon>Osteoglossocephala</taxon>
        <taxon>Osteoglossomorpha</taxon>
        <taxon>Osteoglossiformes</taxon>
        <taxon>Osteoglossidae</taxon>
        <taxon>Scleropages</taxon>
    </lineage>
</organism>
<reference evidence="4" key="2">
    <citation type="submission" date="2025-08" db="UniProtKB">
        <authorList>
            <consortium name="Ensembl"/>
        </authorList>
    </citation>
    <scope>IDENTIFICATION</scope>
</reference>
<dbReference type="InterPro" id="IPR001478">
    <property type="entry name" value="PDZ"/>
</dbReference>
<feature type="compositionally biased region" description="Basic and acidic residues" evidence="2">
    <location>
        <begin position="451"/>
        <end position="461"/>
    </location>
</feature>
<feature type="compositionally biased region" description="Polar residues" evidence="2">
    <location>
        <begin position="191"/>
        <end position="210"/>
    </location>
</feature>
<dbReference type="PANTHER" id="PTHR46767">
    <property type="entry name" value="LIM DOMAIN ONLY PROTEIN 7"/>
    <property type="match status" value="1"/>
</dbReference>
<dbReference type="InterPro" id="IPR029978">
    <property type="entry name" value="LMO-7"/>
</dbReference>
<feature type="region of interest" description="Disordered" evidence="2">
    <location>
        <begin position="665"/>
        <end position="705"/>
    </location>
</feature>
<keyword evidence="5" id="KW-1185">Reference proteome</keyword>
<feature type="compositionally biased region" description="Polar residues" evidence="2">
    <location>
        <begin position="224"/>
        <end position="241"/>
    </location>
</feature>
<dbReference type="Proteomes" id="UP000694397">
    <property type="component" value="Chromosome 14"/>
</dbReference>
<reference evidence="4 5" key="1">
    <citation type="submission" date="2019-04" db="EMBL/GenBank/DDBJ databases">
        <authorList>
            <consortium name="Wellcome Sanger Institute Data Sharing"/>
        </authorList>
    </citation>
    <scope>NUCLEOTIDE SEQUENCE [LARGE SCALE GENOMIC DNA]</scope>
</reference>
<feature type="compositionally biased region" description="Low complexity" evidence="2">
    <location>
        <begin position="262"/>
        <end position="271"/>
    </location>
</feature>
<feature type="compositionally biased region" description="Acidic residues" evidence="2">
    <location>
        <begin position="438"/>
        <end position="450"/>
    </location>
</feature>
<accession>A0A8C9RDV2</accession>
<feature type="coiled-coil region" evidence="1">
    <location>
        <begin position="705"/>
        <end position="732"/>
    </location>
</feature>
<feature type="compositionally biased region" description="Polar residues" evidence="2">
    <location>
        <begin position="469"/>
        <end position="479"/>
    </location>
</feature>
<dbReference type="InterPro" id="IPR041489">
    <property type="entry name" value="PDZ_6"/>
</dbReference>
<dbReference type="PROSITE" id="PS50106">
    <property type="entry name" value="PDZ"/>
    <property type="match status" value="1"/>
</dbReference>
<dbReference type="AlphaFoldDB" id="A0A8C9RDV2"/>
<dbReference type="Gene3D" id="2.30.42.10">
    <property type="match status" value="1"/>
</dbReference>
<gene>
    <name evidence="4" type="primary">LOC108920545</name>
</gene>
<feature type="region of interest" description="Disordered" evidence="2">
    <location>
        <begin position="27"/>
        <end position="70"/>
    </location>
</feature>
<feature type="compositionally biased region" description="Basic and acidic residues" evidence="2">
    <location>
        <begin position="694"/>
        <end position="705"/>
    </location>
</feature>
<feature type="coiled-coil region" evidence="1">
    <location>
        <begin position="87"/>
        <end position="114"/>
    </location>
</feature>
<name>A0A8C9RDV2_SCLFO</name>
<evidence type="ECO:0000259" key="3">
    <source>
        <dbReference type="PROSITE" id="PS50106"/>
    </source>
</evidence>
<dbReference type="OrthoDB" id="15627at2759"/>
<dbReference type="PANTHER" id="PTHR46767:SF1">
    <property type="entry name" value="LIM DOMAIN ONLY PROTEIN 7"/>
    <property type="match status" value="1"/>
</dbReference>
<feature type="region of interest" description="Disordered" evidence="2">
    <location>
        <begin position="138"/>
        <end position="299"/>
    </location>
</feature>
<dbReference type="CDD" id="cd00136">
    <property type="entry name" value="PDZ_canonical"/>
    <property type="match status" value="1"/>
</dbReference>
<evidence type="ECO:0000313" key="4">
    <source>
        <dbReference type="Ensembl" id="ENSSFOP00015010013.2"/>
    </source>
</evidence>
<feature type="region of interest" description="Disordered" evidence="2">
    <location>
        <begin position="374"/>
        <end position="479"/>
    </location>
</feature>
<reference evidence="4" key="3">
    <citation type="submission" date="2025-09" db="UniProtKB">
        <authorList>
            <consortium name="Ensembl"/>
        </authorList>
    </citation>
    <scope>IDENTIFICATION</scope>
</reference>
<protein>
    <recommendedName>
        <fullName evidence="3">PDZ domain-containing protein</fullName>
    </recommendedName>
</protein>
<sequence>MTENKEYRRSQVIEPKTITQFNQFLPTKDKPLGYVPAPLRKKRGEHNDDNRRSWGSILDEENETPFSRSKSMSDIIVDNPIQRHVRYEELQKMRNQLRDNEDQWQDDLSKWKSRRRSVNSDIMKKKEEREQIEMITGGGSTRRSKTFKEMQEDRENRKQGNDGSVFLSTEEDIVPNPKPQPRTRLGRSFTVDASYSSTDKPMTRLVSNVQEEQHHSADTFKVSIRSSSTPTIQKENKSINPTPLKRSTPLVLSNDRDERSRAATLPSDTSPSPSPPAARVITAQKVSTSPRITKRTSYVPADLEEQTDFSKYERSSVRTTAKASEWKPSVVKQEEAQSYLRKNNSADVRRSATQVSATLPAGFQKSDSLRLTSVVTPRPFGSQPSRTASLPRKYTVDNLPKLNNGDTAASPKSSVPSRYSQYITPEDESHSHSGSEESGSEDEEEEEEVEVDKGHVSDMRHTKPLSPLTAASQNGTAQEHYSDMRINLNLRPNSRRDFGFQTNWDSTGARIKSIEPGSPAEICHLQVGDEILAVNGNHVSDMSYSKWKDSMDAALREGALEMDVRRHGKNNWGRDLPSLPYTSHKTINLTSVDPTLIGPSEKYSRILQTSPETAAKSAKISTQPAIDLASKGMNGGFQEGSVRTRNKEFEPISLKNFKRRSEFFENQGGPESAIPNIQVPPISTSYNRSSWNSEDDRQRQEKWQKEQERLLQEKYKRDQEKLKEEWLRAQEEVTKHEVRRSSLLPAWLPAATV</sequence>
<evidence type="ECO:0000256" key="2">
    <source>
        <dbReference type="SAM" id="MobiDB-lite"/>
    </source>
</evidence>
<dbReference type="GeneTree" id="ENSGT00950000183159"/>
<keyword evidence="1" id="KW-0175">Coiled coil</keyword>
<evidence type="ECO:0000313" key="5">
    <source>
        <dbReference type="Proteomes" id="UP000694397"/>
    </source>
</evidence>
<feature type="compositionally biased region" description="Polar residues" evidence="2">
    <location>
        <begin position="681"/>
        <end position="692"/>
    </location>
</feature>
<feature type="compositionally biased region" description="Polar residues" evidence="2">
    <location>
        <begin position="404"/>
        <end position="423"/>
    </location>
</feature>
<dbReference type="Pfam" id="PF15949">
    <property type="entry name" value="DUF4757"/>
    <property type="match status" value="1"/>
</dbReference>
<dbReference type="SUPFAM" id="SSF50156">
    <property type="entry name" value="PDZ domain-like"/>
    <property type="match status" value="1"/>
</dbReference>
<dbReference type="Ensembl" id="ENSSFOT00015010151.2">
    <property type="protein sequence ID" value="ENSSFOP00015010013.2"/>
    <property type="gene ID" value="ENSSFOG00015006512.2"/>
</dbReference>
<feature type="compositionally biased region" description="Basic and acidic residues" evidence="2">
    <location>
        <begin position="146"/>
        <end position="160"/>
    </location>
</feature>
<dbReference type="Pfam" id="PF17820">
    <property type="entry name" value="PDZ_6"/>
    <property type="match status" value="1"/>
</dbReference>
<dbReference type="GO" id="GO:0030155">
    <property type="term" value="P:regulation of cell adhesion"/>
    <property type="evidence" value="ECO:0007669"/>
    <property type="project" value="InterPro"/>
</dbReference>
<proteinExistence type="predicted"/>